<feature type="transmembrane region" description="Helical" evidence="8">
    <location>
        <begin position="147"/>
        <end position="169"/>
    </location>
</feature>
<keyword evidence="7 8" id="KW-0807">Transducer</keyword>
<keyword evidence="5 8" id="KW-0472">Membrane</keyword>
<evidence type="ECO:0000256" key="6">
    <source>
        <dbReference type="ARBA" id="ARBA00023170"/>
    </source>
</evidence>
<dbReference type="InterPro" id="IPR013604">
    <property type="entry name" value="7TM_chemorcpt"/>
</dbReference>
<dbReference type="EnsemblMetazoa" id="AFUN015903-RA">
    <property type="protein sequence ID" value="AFUN015903-PA"/>
    <property type="gene ID" value="AFUN015903"/>
</dbReference>
<dbReference type="GO" id="GO:0050909">
    <property type="term" value="P:sensory perception of taste"/>
    <property type="evidence" value="ECO:0007669"/>
    <property type="project" value="InterPro"/>
</dbReference>
<feature type="transmembrane region" description="Helical" evidence="8">
    <location>
        <begin position="255"/>
        <end position="275"/>
    </location>
</feature>
<evidence type="ECO:0000256" key="4">
    <source>
        <dbReference type="ARBA" id="ARBA00022989"/>
    </source>
</evidence>
<evidence type="ECO:0000256" key="5">
    <source>
        <dbReference type="ARBA" id="ARBA00023136"/>
    </source>
</evidence>
<comment type="caution">
    <text evidence="8">Lacks conserved residue(s) required for the propagation of feature annotation.</text>
</comment>
<organism evidence="9">
    <name type="scientific">Anopheles funestus</name>
    <name type="common">African malaria mosquito</name>
    <dbReference type="NCBI Taxonomy" id="62324"/>
    <lineage>
        <taxon>Eukaryota</taxon>
        <taxon>Metazoa</taxon>
        <taxon>Ecdysozoa</taxon>
        <taxon>Arthropoda</taxon>
        <taxon>Hexapoda</taxon>
        <taxon>Insecta</taxon>
        <taxon>Pterygota</taxon>
        <taxon>Neoptera</taxon>
        <taxon>Endopterygota</taxon>
        <taxon>Diptera</taxon>
        <taxon>Nematocera</taxon>
        <taxon>Culicoidea</taxon>
        <taxon>Culicidae</taxon>
        <taxon>Anophelinae</taxon>
        <taxon>Anopheles</taxon>
    </lineage>
</organism>
<dbReference type="STRING" id="62324.A0A182S533"/>
<dbReference type="PANTHER" id="PTHR21143:SF134">
    <property type="entry name" value="GUSTATORY RECEPTOR"/>
    <property type="match status" value="1"/>
</dbReference>
<comment type="function">
    <text evidence="8">Gustatory receptor which mediates acceptance or avoidance behavior, depending on its substrates.</text>
</comment>
<keyword evidence="2 8" id="KW-1003">Cell membrane</keyword>
<dbReference type="Pfam" id="PF08395">
    <property type="entry name" value="7tm_7"/>
    <property type="match status" value="1"/>
</dbReference>
<evidence type="ECO:0000256" key="7">
    <source>
        <dbReference type="ARBA" id="ARBA00023224"/>
    </source>
</evidence>
<dbReference type="GO" id="GO:0007165">
    <property type="term" value="P:signal transduction"/>
    <property type="evidence" value="ECO:0007669"/>
    <property type="project" value="UniProtKB-KW"/>
</dbReference>
<evidence type="ECO:0000256" key="2">
    <source>
        <dbReference type="ARBA" id="ARBA00022475"/>
    </source>
</evidence>
<evidence type="ECO:0000256" key="3">
    <source>
        <dbReference type="ARBA" id="ARBA00022692"/>
    </source>
</evidence>
<keyword evidence="3 8" id="KW-0812">Transmembrane</keyword>
<keyword evidence="6 8" id="KW-0675">Receptor</keyword>
<accession>A0A182S533</accession>
<reference evidence="9" key="1">
    <citation type="submission" date="2020-05" db="UniProtKB">
        <authorList>
            <consortium name="EnsemblMetazoa"/>
        </authorList>
    </citation>
    <scope>IDENTIFICATION</scope>
    <source>
        <strain evidence="9">FUMOZ</strain>
    </source>
</reference>
<feature type="transmembrane region" description="Helical" evidence="8">
    <location>
        <begin position="88"/>
        <end position="110"/>
    </location>
</feature>
<evidence type="ECO:0000256" key="8">
    <source>
        <dbReference type="RuleBase" id="RU363108"/>
    </source>
</evidence>
<dbReference type="GO" id="GO:0008049">
    <property type="term" value="P:male courtship behavior"/>
    <property type="evidence" value="ECO:0007669"/>
    <property type="project" value="TreeGrafter"/>
</dbReference>
<dbReference type="VEuPathDB" id="VectorBase:AFUN2_000795"/>
<feature type="transmembrane region" description="Helical" evidence="8">
    <location>
        <begin position="295"/>
        <end position="318"/>
    </location>
</feature>
<feature type="transmembrane region" description="Helical" evidence="8">
    <location>
        <begin position="57"/>
        <end position="76"/>
    </location>
</feature>
<evidence type="ECO:0000256" key="1">
    <source>
        <dbReference type="ARBA" id="ARBA00004651"/>
    </source>
</evidence>
<comment type="subcellular location">
    <subcellularLocation>
        <location evidence="1 8">Cell membrane</location>
        <topology evidence="1 8">Multi-pass membrane protein</topology>
    </subcellularLocation>
</comment>
<protein>
    <recommendedName>
        <fullName evidence="8">Gustatory receptor</fullName>
    </recommendedName>
</protein>
<dbReference type="VEuPathDB" id="VectorBase:AFUN015903"/>
<name>A0A182S533_ANOFN</name>
<proteinExistence type="inferred from homology"/>
<dbReference type="GO" id="GO:0007635">
    <property type="term" value="P:chemosensory behavior"/>
    <property type="evidence" value="ECO:0007669"/>
    <property type="project" value="TreeGrafter"/>
</dbReference>
<dbReference type="GO" id="GO:0030424">
    <property type="term" value="C:axon"/>
    <property type="evidence" value="ECO:0007669"/>
    <property type="project" value="TreeGrafter"/>
</dbReference>
<dbReference type="PANTHER" id="PTHR21143">
    <property type="entry name" value="INVERTEBRATE GUSTATORY RECEPTOR"/>
    <property type="match status" value="1"/>
</dbReference>
<sequence>MAFEAPASQPFLEQNLQRTLHNLLAVGHIFAVVPWDLEPFEPVPVPALRWLRMFIRAANLVYSIVIIVAICTATLFNHTGTIASDFFAIRTLYLAEDIIANITVLLIMGGCRFLRTFYITFGNEIVSIGHSLYICQVSIDFRLVQSIINRLVVSSLLYFSSLVLLDVLFNVDTSCKFICRTLVYTLPNAIHVFALHQYVAMQLLVCYYFRSINKALMRCDDRSSKKIFDCTTFLETLRNAHLRLSNLIMELNDTFGALIVCTVLSSFVVFNLQLFNLYKVTAITRKRFWSSNDSFQLAKTLMWIGLHAAKVLLILYPIHLGRRERDRTGPVLYQFAIHYDTNDSTEHALMKFAGQLLHGTGPYKAYGVITLDLTLISKIIASLTTYLVILIQFDSTFTRGSN</sequence>
<evidence type="ECO:0000313" key="9">
    <source>
        <dbReference type="EnsemblMetazoa" id="AFUN015903-PA"/>
    </source>
</evidence>
<dbReference type="AlphaFoldDB" id="A0A182S533"/>
<dbReference type="GO" id="GO:0005886">
    <property type="term" value="C:plasma membrane"/>
    <property type="evidence" value="ECO:0007669"/>
    <property type="project" value="UniProtKB-SubCell"/>
</dbReference>
<keyword evidence="4 8" id="KW-1133">Transmembrane helix</keyword>
<comment type="similarity">
    <text evidence="8">Belongs to the insect chemoreceptor superfamily. Gustatory receptor (GR) family.</text>
</comment>
<dbReference type="GO" id="GO:0043025">
    <property type="term" value="C:neuronal cell body"/>
    <property type="evidence" value="ECO:0007669"/>
    <property type="project" value="TreeGrafter"/>
</dbReference>
<dbReference type="GO" id="GO:0030425">
    <property type="term" value="C:dendrite"/>
    <property type="evidence" value="ECO:0007669"/>
    <property type="project" value="TreeGrafter"/>
</dbReference>